<evidence type="ECO:0000256" key="5">
    <source>
        <dbReference type="ARBA" id="ARBA00022723"/>
    </source>
</evidence>
<keyword evidence="7 11" id="KW-0067">ATP-binding</keyword>
<evidence type="ECO:0000313" key="14">
    <source>
        <dbReference type="EMBL" id="PAV27624.1"/>
    </source>
</evidence>
<comment type="caution">
    <text evidence="14">The sequence shown here is derived from an EMBL/GenBank/DDBJ whole genome shotgun (WGS) entry which is preliminary data.</text>
</comment>
<dbReference type="InterPro" id="IPR013221">
    <property type="entry name" value="Mur_ligase_cen"/>
</dbReference>
<keyword evidence="6 11" id="KW-0547">Nucleotide-binding</keyword>
<dbReference type="SUPFAM" id="SSF53244">
    <property type="entry name" value="MurD-like peptide ligases, peptide-binding domain"/>
    <property type="match status" value="1"/>
</dbReference>
<dbReference type="GO" id="GO:0008841">
    <property type="term" value="F:dihydrofolate synthase activity"/>
    <property type="evidence" value="ECO:0007669"/>
    <property type="project" value="TreeGrafter"/>
</dbReference>
<evidence type="ECO:0000256" key="11">
    <source>
        <dbReference type="PIRNR" id="PIRNR001563"/>
    </source>
</evidence>
<dbReference type="PANTHER" id="PTHR11136:SF0">
    <property type="entry name" value="DIHYDROFOLATE SYNTHETASE-RELATED"/>
    <property type="match status" value="1"/>
</dbReference>
<dbReference type="Gene3D" id="3.40.1190.10">
    <property type="entry name" value="Mur-like, catalytic domain"/>
    <property type="match status" value="1"/>
</dbReference>
<comment type="cofactor">
    <cofactor evidence="1">
        <name>Mg(2+)</name>
        <dbReference type="ChEBI" id="CHEBI:18420"/>
    </cofactor>
</comment>
<evidence type="ECO:0000256" key="3">
    <source>
        <dbReference type="ARBA" id="ARBA00013025"/>
    </source>
</evidence>
<feature type="domain" description="Mur ligase central" evidence="13">
    <location>
        <begin position="46"/>
        <end position="271"/>
    </location>
</feature>
<dbReference type="PIRSF" id="PIRSF001563">
    <property type="entry name" value="Folylpolyglu_synth"/>
    <property type="match status" value="1"/>
</dbReference>
<evidence type="ECO:0000259" key="13">
    <source>
        <dbReference type="Pfam" id="PF08245"/>
    </source>
</evidence>
<keyword evidence="8" id="KW-0460">Magnesium</keyword>
<feature type="domain" description="Mur ligase C-terminal" evidence="12">
    <location>
        <begin position="298"/>
        <end position="401"/>
    </location>
</feature>
<keyword evidence="15" id="KW-1185">Reference proteome</keyword>
<dbReference type="GO" id="GO:0005524">
    <property type="term" value="F:ATP binding"/>
    <property type="evidence" value="ECO:0007669"/>
    <property type="project" value="UniProtKB-KW"/>
</dbReference>
<evidence type="ECO:0000256" key="1">
    <source>
        <dbReference type="ARBA" id="ARBA00001946"/>
    </source>
</evidence>
<evidence type="ECO:0000313" key="15">
    <source>
        <dbReference type="Proteomes" id="UP000218887"/>
    </source>
</evidence>
<organism evidence="14 15">
    <name type="scientific">Virgibacillus profundi</name>
    <dbReference type="NCBI Taxonomy" id="2024555"/>
    <lineage>
        <taxon>Bacteria</taxon>
        <taxon>Bacillati</taxon>
        <taxon>Bacillota</taxon>
        <taxon>Bacilli</taxon>
        <taxon>Bacillales</taxon>
        <taxon>Bacillaceae</taxon>
        <taxon>Virgibacillus</taxon>
    </lineage>
</organism>
<dbReference type="InterPro" id="IPR004101">
    <property type="entry name" value="Mur_ligase_C"/>
</dbReference>
<keyword evidence="4 11" id="KW-0436">Ligase</keyword>
<dbReference type="GO" id="GO:0004326">
    <property type="term" value="F:tetrahydrofolylpolyglutamate synthase activity"/>
    <property type="evidence" value="ECO:0007669"/>
    <property type="project" value="UniProtKB-EC"/>
</dbReference>
<protein>
    <recommendedName>
        <fullName evidence="3">tetrahydrofolate synthase</fullName>
        <ecNumber evidence="3">6.3.2.17</ecNumber>
    </recommendedName>
    <alternativeName>
        <fullName evidence="9">Tetrahydrofolylpolyglutamate synthase</fullName>
    </alternativeName>
</protein>
<dbReference type="InterPro" id="IPR001645">
    <property type="entry name" value="Folylpolyglutamate_synth"/>
</dbReference>
<dbReference type="SUPFAM" id="SSF53623">
    <property type="entry name" value="MurD-like peptide ligases, catalytic domain"/>
    <property type="match status" value="1"/>
</dbReference>
<evidence type="ECO:0000256" key="6">
    <source>
        <dbReference type="ARBA" id="ARBA00022741"/>
    </source>
</evidence>
<dbReference type="FunFam" id="3.40.1190.10:FF:000011">
    <property type="entry name" value="Folylpolyglutamate synthase/dihydrofolate synthase"/>
    <property type="match status" value="1"/>
</dbReference>
<evidence type="ECO:0000256" key="8">
    <source>
        <dbReference type="ARBA" id="ARBA00022842"/>
    </source>
</evidence>
<evidence type="ECO:0000256" key="7">
    <source>
        <dbReference type="ARBA" id="ARBA00022840"/>
    </source>
</evidence>
<dbReference type="GO" id="GO:0046872">
    <property type="term" value="F:metal ion binding"/>
    <property type="evidence" value="ECO:0007669"/>
    <property type="project" value="UniProtKB-KW"/>
</dbReference>
<gene>
    <name evidence="14" type="ORF">CIL05_21105</name>
</gene>
<dbReference type="RefSeq" id="WP_095657518.1">
    <property type="nucleotide sequence ID" value="NZ_NPOA01000026.1"/>
</dbReference>
<reference evidence="14 15" key="1">
    <citation type="submission" date="2017-08" db="EMBL/GenBank/DDBJ databases">
        <title>Virgibacillus indicus sp. nov. and Virgibacillus profoundi sp. nov, two moderately halophilic bacteria isolated from marine sediment by using the Microfluidic Streak Plate.</title>
        <authorList>
            <person name="Xu B."/>
            <person name="Hu B."/>
            <person name="Wang J."/>
            <person name="Zhu Y."/>
            <person name="Huang L."/>
            <person name="Du W."/>
            <person name="Huang Y."/>
        </authorList>
    </citation>
    <scope>NUCLEOTIDE SEQUENCE [LARGE SCALE GENOMIC DNA]</scope>
    <source>
        <strain evidence="14 15">IO3-P3-H5</strain>
    </source>
</reference>
<keyword evidence="5" id="KW-0479">Metal-binding</keyword>
<evidence type="ECO:0000256" key="10">
    <source>
        <dbReference type="ARBA" id="ARBA00047493"/>
    </source>
</evidence>
<evidence type="ECO:0000259" key="12">
    <source>
        <dbReference type="Pfam" id="PF02875"/>
    </source>
</evidence>
<dbReference type="EMBL" id="NPOA01000026">
    <property type="protein sequence ID" value="PAV27624.1"/>
    <property type="molecule type" value="Genomic_DNA"/>
</dbReference>
<dbReference type="Proteomes" id="UP000218887">
    <property type="component" value="Unassembled WGS sequence"/>
</dbReference>
<dbReference type="PANTHER" id="PTHR11136">
    <property type="entry name" value="FOLYLPOLYGLUTAMATE SYNTHASE-RELATED"/>
    <property type="match status" value="1"/>
</dbReference>
<accession>A0A2A2I8L3</accession>
<dbReference type="EC" id="6.3.2.17" evidence="3"/>
<evidence type="ECO:0000256" key="9">
    <source>
        <dbReference type="ARBA" id="ARBA00030592"/>
    </source>
</evidence>
<dbReference type="NCBIfam" id="TIGR01499">
    <property type="entry name" value="folC"/>
    <property type="match status" value="1"/>
</dbReference>
<comment type="catalytic activity">
    <reaction evidence="10">
        <text>(6S)-5,6,7,8-tetrahydrofolyl-(gamma-L-Glu)(n) + L-glutamate + ATP = (6S)-5,6,7,8-tetrahydrofolyl-(gamma-L-Glu)(n+1) + ADP + phosphate + H(+)</text>
        <dbReference type="Rhea" id="RHEA:10580"/>
        <dbReference type="Rhea" id="RHEA-COMP:14738"/>
        <dbReference type="Rhea" id="RHEA-COMP:14740"/>
        <dbReference type="ChEBI" id="CHEBI:15378"/>
        <dbReference type="ChEBI" id="CHEBI:29985"/>
        <dbReference type="ChEBI" id="CHEBI:30616"/>
        <dbReference type="ChEBI" id="CHEBI:43474"/>
        <dbReference type="ChEBI" id="CHEBI:141005"/>
        <dbReference type="ChEBI" id="CHEBI:456216"/>
        <dbReference type="EC" id="6.3.2.17"/>
    </reaction>
</comment>
<dbReference type="InterPro" id="IPR036615">
    <property type="entry name" value="Mur_ligase_C_dom_sf"/>
</dbReference>
<dbReference type="AlphaFoldDB" id="A0A2A2I8L3"/>
<name>A0A2A2I8L3_9BACI</name>
<dbReference type="Pfam" id="PF08245">
    <property type="entry name" value="Mur_ligase_M"/>
    <property type="match status" value="1"/>
</dbReference>
<dbReference type="Pfam" id="PF02875">
    <property type="entry name" value="Mur_ligase_C"/>
    <property type="match status" value="1"/>
</dbReference>
<evidence type="ECO:0000256" key="4">
    <source>
        <dbReference type="ARBA" id="ARBA00022598"/>
    </source>
</evidence>
<evidence type="ECO:0000256" key="2">
    <source>
        <dbReference type="ARBA" id="ARBA00008276"/>
    </source>
</evidence>
<proteinExistence type="inferred from homology"/>
<dbReference type="OrthoDB" id="9809356at2"/>
<dbReference type="InterPro" id="IPR036565">
    <property type="entry name" value="Mur-like_cat_sf"/>
</dbReference>
<dbReference type="GO" id="GO:0005737">
    <property type="term" value="C:cytoplasm"/>
    <property type="evidence" value="ECO:0007669"/>
    <property type="project" value="TreeGrafter"/>
</dbReference>
<dbReference type="Gene3D" id="3.90.190.20">
    <property type="entry name" value="Mur ligase, C-terminal domain"/>
    <property type="match status" value="1"/>
</dbReference>
<sequence length="426" mass="47832">MFENFKQAEMFFESRKSLGIKPGLDRIKRLLDLLNNPQDKIHAIHVAGTNGKGSTVQFIKNALKSNGYHAGVFTSPSFSGLTGHISINDTIIPDDLFLALCNEMYPAIKQLDRENMSPTEFEIITALAFLYFSKHVDVAIIETGMGGREDTTNCFHPIMSIITNISKDHTNFLGSTLEEIAYHKAGIIKQASPVIIGEMDLEALAVIVKEIHNNKTNSYQMGQDFTYKLIDYSKDSGIQHFSWNRKKDSHSLSIQMLGEHQVKNASIAYMAVLKLAEIGYAINLQKTKEAFENTIIPGRLEMVKQNPSVILDSAHNPAGIESLLQTVAANFKDKPNHLIFAAFKDKDLETMLEVLSGYFTSITVTTFDHPRAASAEKLYELTQDVNTKICKDWKATVENMKQKDSNYFITGSLHFIVQVRKYLNSH</sequence>
<comment type="similarity">
    <text evidence="2 11">Belongs to the folylpolyglutamate synthase family.</text>
</comment>